<dbReference type="SMART" id="SM00320">
    <property type="entry name" value="WD40"/>
    <property type="match status" value="5"/>
</dbReference>
<accession>U6JSI8</accession>
<dbReference type="InterPro" id="IPR020472">
    <property type="entry name" value="WD40_PAC1"/>
</dbReference>
<feature type="compositionally biased region" description="Low complexity" evidence="6">
    <location>
        <begin position="779"/>
        <end position="791"/>
    </location>
</feature>
<dbReference type="PROSITE" id="PS50294">
    <property type="entry name" value="WD_REPEATS_REGION"/>
    <property type="match status" value="3"/>
</dbReference>
<feature type="region of interest" description="Disordered" evidence="6">
    <location>
        <begin position="392"/>
        <end position="417"/>
    </location>
</feature>
<feature type="compositionally biased region" description="Basic and acidic residues" evidence="6">
    <location>
        <begin position="305"/>
        <end position="316"/>
    </location>
</feature>
<dbReference type="GO" id="GO:0000209">
    <property type="term" value="P:protein polyubiquitination"/>
    <property type="evidence" value="ECO:0007669"/>
    <property type="project" value="TreeGrafter"/>
</dbReference>
<sequence>MPSSLQVLLRRYLLSSSRDGSIALYDLEADAAFNLNGGFGPEPKVHPIGYVQRKPDRPPKRNLLPLHFQPAAERLVLRGQRLLNESGSTSASREKFAGSNGAQAGHSRSVTSVEFMPGDNGLFVSTGLDKLLKIWDTRAWECVLDIAVESPILCCAFDRVGFHSKTAFGSRARSSMGSIEHSVDSQANLTLATGCQDGSVRIFDMRCGVAQQTFVGHKGAVLSLTWDPVTPSQLFSGSSDKSIRRWDIRRNDACLGVFDKGKPDLDFFLSSVVTSDSRRTKVPDRQILTHAKKRTRNSFDGMVNRGHEAKRTRSEGQTKQQHPLSSSEPARLRDSLRDHPSDPLASEHHESMDVIRGAVGVRGTIISASMLERGSGSSRGVSSLSNIGDMECDASPSSRGGSQKHILQMGSGGRTKRRLHVPTVSSPLCRLAGSESCIRANSESVSFPAKVPTSQGLNEEMPPQNRLNRREERGKTCSAVCDPLTSEGESYAGGNGALGSASEARHAVGKLFDHSDPVCFEGNRHGLSSVTGISCRDGNSTTEAVASGQLFCGSGRPRKNATALRSGDTWGVFGEPECRCTGSKLFLRGDGYSGSTVQERSVFSDVSAHEGAVTCLVPSPDGAYLVSSGSDGRIRLWNALTGSHCFVHMILNVPSESSVRASAREPRGGRIVGTPAKPEKPKTTTNMYGSIWGVQAAMSRSGEYLIHGRGRVLCTFDIMTGAELQITAPDHRDDIVCVIWNDEKSEAYAGAVDGSVLIYDATCGYGSDDSEEEDDSEEVVPVVDVTPVEPL</sequence>
<proteinExistence type="predicted"/>
<dbReference type="GeneID" id="25376466"/>
<feature type="region of interest" description="Disordered" evidence="6">
    <location>
        <begin position="662"/>
        <end position="684"/>
    </location>
</feature>
<dbReference type="InterPro" id="IPR001680">
    <property type="entry name" value="WD40_rpt"/>
</dbReference>
<keyword evidence="1 5" id="KW-0853">WD repeat</keyword>
<feature type="compositionally biased region" description="Polar residues" evidence="6">
    <location>
        <begin position="317"/>
        <end position="328"/>
    </location>
</feature>
<dbReference type="SUPFAM" id="SSF50978">
    <property type="entry name" value="WD40 repeat-like"/>
    <property type="match status" value="1"/>
</dbReference>
<evidence type="ECO:0000256" key="6">
    <source>
        <dbReference type="SAM" id="MobiDB-lite"/>
    </source>
</evidence>
<evidence type="ECO:0000256" key="3">
    <source>
        <dbReference type="ARBA" id="ARBA00022763"/>
    </source>
</evidence>
<dbReference type="AlphaFoldDB" id="U6JSI8"/>
<dbReference type="EMBL" id="HG681336">
    <property type="protein sequence ID" value="CDJ28369.1"/>
    <property type="molecule type" value="Genomic_DNA"/>
</dbReference>
<dbReference type="GO" id="GO:0000109">
    <property type="term" value="C:nucleotide-excision repair complex"/>
    <property type="evidence" value="ECO:0007669"/>
    <property type="project" value="TreeGrafter"/>
</dbReference>
<dbReference type="OrthoDB" id="538223at2759"/>
<evidence type="ECO:0000313" key="8">
    <source>
        <dbReference type="Proteomes" id="UP000030744"/>
    </source>
</evidence>
<feature type="repeat" description="WD" evidence="5">
    <location>
        <begin position="103"/>
        <end position="145"/>
    </location>
</feature>
<keyword evidence="2" id="KW-0677">Repeat</keyword>
<feature type="compositionally biased region" description="Acidic residues" evidence="6">
    <location>
        <begin position="768"/>
        <end position="778"/>
    </location>
</feature>
<dbReference type="VEuPathDB" id="ToxoDB:EMH_0015130"/>
<dbReference type="PRINTS" id="PR00320">
    <property type="entry name" value="GPROTEINBRPT"/>
</dbReference>
<evidence type="ECO:0000256" key="4">
    <source>
        <dbReference type="ARBA" id="ARBA00023204"/>
    </source>
</evidence>
<dbReference type="PROSITE" id="PS50082">
    <property type="entry name" value="WD_REPEATS_2"/>
    <property type="match status" value="3"/>
</dbReference>
<dbReference type="PANTHER" id="PTHR46202">
    <property type="entry name" value="DNA EXCISION REPAIR PROTEIN ERCC-8"/>
    <property type="match status" value="1"/>
</dbReference>
<dbReference type="Pfam" id="PF00400">
    <property type="entry name" value="WD40"/>
    <property type="match status" value="3"/>
</dbReference>
<keyword evidence="8" id="KW-1185">Reference proteome</keyword>
<protein>
    <submittedName>
        <fullName evidence="7">WD domain, G-beta repeat-containing protein, putative</fullName>
    </submittedName>
</protein>
<reference evidence="7" key="2">
    <citation type="submission" date="2013-10" db="EMBL/GenBank/DDBJ databases">
        <authorList>
            <person name="Aslett M."/>
        </authorList>
    </citation>
    <scope>NUCLEOTIDE SEQUENCE [LARGE SCALE GENOMIC DNA]</scope>
    <source>
        <strain evidence="7">Houghton</strain>
    </source>
</reference>
<dbReference type="InterPro" id="IPR015943">
    <property type="entry name" value="WD40/YVTN_repeat-like_dom_sf"/>
</dbReference>
<dbReference type="Gene3D" id="2.130.10.10">
    <property type="entry name" value="YVTN repeat-like/Quinoprotein amine dehydrogenase"/>
    <property type="match status" value="2"/>
</dbReference>
<evidence type="ECO:0000313" key="7">
    <source>
        <dbReference type="EMBL" id="CDJ28369.1"/>
    </source>
</evidence>
<feature type="region of interest" description="Disordered" evidence="6">
    <location>
        <begin position="766"/>
        <end position="791"/>
    </location>
</feature>
<dbReference type="Proteomes" id="UP000030744">
    <property type="component" value="Unassembled WGS sequence"/>
</dbReference>
<feature type="region of interest" description="Disordered" evidence="6">
    <location>
        <begin position="448"/>
        <end position="473"/>
    </location>
</feature>
<dbReference type="InterPro" id="IPR042238">
    <property type="entry name" value="Rad28/ERCC8/Ckn1/ATCSA-1"/>
</dbReference>
<evidence type="ECO:0000256" key="1">
    <source>
        <dbReference type="ARBA" id="ARBA00022574"/>
    </source>
</evidence>
<dbReference type="GO" id="GO:0031464">
    <property type="term" value="C:Cul4A-RING E3 ubiquitin ligase complex"/>
    <property type="evidence" value="ECO:0007669"/>
    <property type="project" value="TreeGrafter"/>
</dbReference>
<keyword evidence="4" id="KW-0234">DNA repair</keyword>
<reference evidence="7" key="1">
    <citation type="submission" date="2013-10" db="EMBL/GenBank/DDBJ databases">
        <title>Genomic analysis of the causative agents of coccidiosis in chickens.</title>
        <authorList>
            <person name="Reid A.J."/>
            <person name="Blake D."/>
            <person name="Billington K."/>
            <person name="Browne H."/>
            <person name="Dunn M."/>
            <person name="Hung S."/>
            <person name="Kawahara F."/>
            <person name="Miranda-Saavedra D."/>
            <person name="Mourier T."/>
            <person name="Nagra H."/>
            <person name="Otto T.D."/>
            <person name="Rawlings N."/>
            <person name="Sanchez A."/>
            <person name="Sanders M."/>
            <person name="Subramaniam C."/>
            <person name="Tay Y."/>
            <person name="Dear P."/>
            <person name="Doerig C."/>
            <person name="Gruber A."/>
            <person name="Parkinson J."/>
            <person name="Shirley M."/>
            <person name="Wan K.L."/>
            <person name="Berriman M."/>
            <person name="Tomley F."/>
            <person name="Pain A."/>
        </authorList>
    </citation>
    <scope>NUCLEOTIDE SEQUENCE [LARGE SCALE GENOMIC DNA]</scope>
    <source>
        <strain evidence="7">Houghton</strain>
    </source>
</reference>
<evidence type="ECO:0000256" key="2">
    <source>
        <dbReference type="ARBA" id="ARBA00022737"/>
    </source>
</evidence>
<dbReference type="RefSeq" id="XP_013350943.1">
    <property type="nucleotide sequence ID" value="XM_013495489.1"/>
</dbReference>
<feature type="repeat" description="WD" evidence="5">
    <location>
        <begin position="214"/>
        <end position="249"/>
    </location>
</feature>
<evidence type="ECO:0000256" key="5">
    <source>
        <dbReference type="PROSITE-ProRule" id="PRU00221"/>
    </source>
</evidence>
<name>U6JSI8_9EIME</name>
<dbReference type="PANTHER" id="PTHR46202:SF1">
    <property type="entry name" value="DNA EXCISION REPAIR PROTEIN ERCC-8"/>
    <property type="match status" value="1"/>
</dbReference>
<feature type="region of interest" description="Disordered" evidence="6">
    <location>
        <begin position="279"/>
        <end position="352"/>
    </location>
</feature>
<keyword evidence="3" id="KW-0227">DNA damage</keyword>
<feature type="compositionally biased region" description="Basic and acidic residues" evidence="6">
    <location>
        <begin position="330"/>
        <end position="352"/>
    </location>
</feature>
<gene>
    <name evidence="7" type="ORF">EMH_0015130</name>
</gene>
<dbReference type="GO" id="GO:0043161">
    <property type="term" value="P:proteasome-mediated ubiquitin-dependent protein catabolic process"/>
    <property type="evidence" value="ECO:0007669"/>
    <property type="project" value="TreeGrafter"/>
</dbReference>
<organism evidence="7 8">
    <name type="scientific">Eimeria mitis</name>
    <dbReference type="NCBI Taxonomy" id="44415"/>
    <lineage>
        <taxon>Eukaryota</taxon>
        <taxon>Sar</taxon>
        <taxon>Alveolata</taxon>
        <taxon>Apicomplexa</taxon>
        <taxon>Conoidasida</taxon>
        <taxon>Coccidia</taxon>
        <taxon>Eucoccidiorida</taxon>
        <taxon>Eimeriorina</taxon>
        <taxon>Eimeriidae</taxon>
        <taxon>Eimeria</taxon>
    </lineage>
</organism>
<feature type="region of interest" description="Disordered" evidence="6">
    <location>
        <begin position="86"/>
        <end position="105"/>
    </location>
</feature>
<dbReference type="GO" id="GO:0006283">
    <property type="term" value="P:transcription-coupled nucleotide-excision repair"/>
    <property type="evidence" value="ECO:0007669"/>
    <property type="project" value="InterPro"/>
</dbReference>
<feature type="repeat" description="WD" evidence="5">
    <location>
        <begin position="606"/>
        <end position="638"/>
    </location>
</feature>
<dbReference type="InterPro" id="IPR036322">
    <property type="entry name" value="WD40_repeat_dom_sf"/>
</dbReference>